<evidence type="ECO:0000259" key="2">
    <source>
        <dbReference type="Pfam" id="PF00117"/>
    </source>
</evidence>
<comment type="caution">
    <text evidence="3">The sequence shown here is derived from an EMBL/GenBank/DDBJ whole genome shotgun (WGS) entry which is preliminary data.</text>
</comment>
<gene>
    <name evidence="3" type="ORF">OIK42_15220</name>
</gene>
<dbReference type="InterPro" id="IPR006221">
    <property type="entry name" value="TrpG/PapA_dom"/>
</dbReference>
<evidence type="ECO:0000313" key="3">
    <source>
        <dbReference type="EMBL" id="MDC8832109.1"/>
    </source>
</evidence>
<organism evidence="3 4">
    <name type="scientific">Alteromonas gilva</name>
    <dbReference type="NCBI Taxonomy" id="2987522"/>
    <lineage>
        <taxon>Bacteria</taxon>
        <taxon>Pseudomonadati</taxon>
        <taxon>Pseudomonadota</taxon>
        <taxon>Gammaproteobacteria</taxon>
        <taxon>Alteromonadales</taxon>
        <taxon>Alteromonadaceae</taxon>
        <taxon>Alteromonas/Salinimonas group</taxon>
        <taxon>Alteromonas</taxon>
    </lineage>
</organism>
<proteinExistence type="predicted"/>
<dbReference type="EMBL" id="JAQQXP010000002">
    <property type="protein sequence ID" value="MDC8832109.1"/>
    <property type="molecule type" value="Genomic_DNA"/>
</dbReference>
<dbReference type="PRINTS" id="PR00099">
    <property type="entry name" value="CPSGATASE"/>
</dbReference>
<evidence type="ECO:0000256" key="1">
    <source>
        <dbReference type="ARBA" id="ARBA00022962"/>
    </source>
</evidence>
<reference evidence="3 4" key="1">
    <citation type="submission" date="2022-10" db="EMBL/GenBank/DDBJ databases">
        <title>Alteromonas sp. chi3 Genome sequencing.</title>
        <authorList>
            <person name="Park S."/>
        </authorList>
    </citation>
    <scope>NUCLEOTIDE SEQUENCE [LARGE SCALE GENOMIC DNA]</scope>
    <source>
        <strain evidence="4">chi3</strain>
    </source>
</reference>
<dbReference type="PRINTS" id="PR00096">
    <property type="entry name" value="GATASE"/>
</dbReference>
<dbReference type="RefSeq" id="WP_273641901.1">
    <property type="nucleotide sequence ID" value="NZ_JAQQXP010000002.1"/>
</dbReference>
<dbReference type="Pfam" id="PF00117">
    <property type="entry name" value="GATase"/>
    <property type="match status" value="1"/>
</dbReference>
<dbReference type="PROSITE" id="PS51273">
    <property type="entry name" value="GATASE_TYPE_1"/>
    <property type="match status" value="1"/>
</dbReference>
<dbReference type="SUPFAM" id="SSF52317">
    <property type="entry name" value="Class I glutamine amidotransferase-like"/>
    <property type="match status" value="1"/>
</dbReference>
<dbReference type="InterPro" id="IPR029062">
    <property type="entry name" value="Class_I_gatase-like"/>
</dbReference>
<dbReference type="Proteomes" id="UP001218788">
    <property type="component" value="Unassembled WGS sequence"/>
</dbReference>
<dbReference type="InterPro" id="IPR017926">
    <property type="entry name" value="GATASE"/>
</dbReference>
<accession>A0ABT5L4Z2</accession>
<evidence type="ECO:0000313" key="4">
    <source>
        <dbReference type="Proteomes" id="UP001218788"/>
    </source>
</evidence>
<protein>
    <submittedName>
        <fullName evidence="3">Aminodeoxychorismate/anthranilate synthase component II</fullName>
    </submittedName>
</protein>
<name>A0ABT5L4Z2_9ALTE</name>
<keyword evidence="4" id="KW-1185">Reference proteome</keyword>
<dbReference type="PANTHER" id="PTHR43418">
    <property type="entry name" value="MULTIFUNCTIONAL TRYPTOPHAN BIOSYNTHESIS PROTEIN-RELATED"/>
    <property type="match status" value="1"/>
</dbReference>
<dbReference type="InterPro" id="IPR050472">
    <property type="entry name" value="Anth_synth/Amidotransfase"/>
</dbReference>
<sequence>MLLLIDNYDSFSHNLARYFTELGCELSVVRNDAIRPEDIDPAVVEGIVISPGPCTPDEAGVSLAVIKQFAGLIPIFGVCLGHQAIGQAFGASVVGAARIRHGKVSAVQHTGDPLFHNIPETFAVTRYHSLVIAPESLPDCLMALAWTHDGQQQELMALRHRTLPIWGVQYHPESLLTEYGHQILDNFLQLARVRRQPGGVPGVLMANKLAGSPELL</sequence>
<dbReference type="NCBIfam" id="TIGR00566">
    <property type="entry name" value="trpG_papA"/>
    <property type="match status" value="1"/>
</dbReference>
<dbReference type="PANTHER" id="PTHR43418:SF4">
    <property type="entry name" value="MULTIFUNCTIONAL TRYPTOPHAN BIOSYNTHESIS PROTEIN"/>
    <property type="match status" value="1"/>
</dbReference>
<feature type="domain" description="Glutamine amidotransferase" evidence="2">
    <location>
        <begin position="3"/>
        <end position="188"/>
    </location>
</feature>
<dbReference type="CDD" id="cd01743">
    <property type="entry name" value="GATase1_Anthranilate_Synthase"/>
    <property type="match status" value="1"/>
</dbReference>
<dbReference type="Gene3D" id="3.40.50.880">
    <property type="match status" value="1"/>
</dbReference>
<keyword evidence="1" id="KW-0315">Glutamine amidotransferase</keyword>
<dbReference type="PRINTS" id="PR00097">
    <property type="entry name" value="ANTSNTHASEII"/>
</dbReference>